<keyword evidence="7 9" id="KW-0472">Membrane</keyword>
<dbReference type="PANTHER" id="PTHR30625:SF15">
    <property type="entry name" value="BIOPOLYMER TRANSPORT PROTEIN EXBB"/>
    <property type="match status" value="1"/>
</dbReference>
<evidence type="ECO:0000256" key="7">
    <source>
        <dbReference type="ARBA" id="ARBA00023136"/>
    </source>
</evidence>
<organism evidence="11 12">
    <name type="scientific">Scytonema tolypothrichoides VB-61278_2</name>
    <dbReference type="NCBI Taxonomy" id="3232314"/>
    <lineage>
        <taxon>Bacteria</taxon>
        <taxon>Bacillati</taxon>
        <taxon>Cyanobacteriota</taxon>
        <taxon>Cyanophyceae</taxon>
        <taxon>Nostocales</taxon>
        <taxon>Scytonemataceae</taxon>
        <taxon>Scytonema</taxon>
    </lineage>
</organism>
<gene>
    <name evidence="11" type="ORF">AB0759_06720</name>
</gene>
<dbReference type="PANTHER" id="PTHR30625">
    <property type="entry name" value="PROTEIN TOLQ"/>
    <property type="match status" value="1"/>
</dbReference>
<dbReference type="InterPro" id="IPR050790">
    <property type="entry name" value="ExbB/TolQ_transport"/>
</dbReference>
<sequence length="228" mass="25332">MTVIYDTFLAGGLVMWPLLFLSIVTLACALERTWFWCNLTIRERRLVRKVLAAAEIGLEEAEAIALCAKDLSIGRFLVEPLKLRNPTPETFHLAVKAACDKECLEMRRGNRLLESAIAIAPLLGILGTASGLIAAFKHIKTGSNTTDFSAVTTGLAEALITSTTGIALAIIAFVIFRIFVILQFRQIDFFSKVGYELELIYLQRWNNVQLTIHSEQLTVNSNQSIDEN</sequence>
<evidence type="ECO:0000313" key="12">
    <source>
        <dbReference type="Proteomes" id="UP001628874"/>
    </source>
</evidence>
<protein>
    <submittedName>
        <fullName evidence="11">MotA/TolQ/ExbB proton channel family protein</fullName>
    </submittedName>
</protein>
<keyword evidence="5 8" id="KW-0653">Protein transport</keyword>
<accession>A0ABW8WH95</accession>
<evidence type="ECO:0000256" key="2">
    <source>
        <dbReference type="ARBA" id="ARBA00022448"/>
    </source>
</evidence>
<name>A0ABW8WH95_9CYAN</name>
<feature type="transmembrane region" description="Helical" evidence="9">
    <location>
        <begin position="116"/>
        <end position="139"/>
    </location>
</feature>
<keyword evidence="6 9" id="KW-1133">Transmembrane helix</keyword>
<feature type="transmembrane region" description="Helical" evidence="9">
    <location>
        <begin position="14"/>
        <end position="35"/>
    </location>
</feature>
<evidence type="ECO:0000259" key="10">
    <source>
        <dbReference type="Pfam" id="PF01618"/>
    </source>
</evidence>
<dbReference type="RefSeq" id="WP_050046364.1">
    <property type="nucleotide sequence ID" value="NZ_JBFQGM010000002.1"/>
</dbReference>
<dbReference type="InterPro" id="IPR002898">
    <property type="entry name" value="MotA_ExbB_proton_chnl"/>
</dbReference>
<keyword evidence="3" id="KW-1003">Cell membrane</keyword>
<reference evidence="11 12" key="1">
    <citation type="submission" date="2024-07" db="EMBL/GenBank/DDBJ databases">
        <authorList>
            <person name="Tripathy S."/>
        </authorList>
    </citation>
    <scope>NUCLEOTIDE SEQUENCE [LARGE SCALE GENOMIC DNA]</scope>
    <source>
        <strain evidence="11 12">VB-61278_2</strain>
    </source>
</reference>
<proteinExistence type="inferred from homology"/>
<dbReference type="Pfam" id="PF01618">
    <property type="entry name" value="MotA_ExbB"/>
    <property type="match status" value="1"/>
</dbReference>
<comment type="subcellular location">
    <subcellularLocation>
        <location evidence="1">Cell membrane</location>
        <topology evidence="1">Multi-pass membrane protein</topology>
    </subcellularLocation>
    <subcellularLocation>
        <location evidence="8">Membrane</location>
        <topology evidence="8">Multi-pass membrane protein</topology>
    </subcellularLocation>
</comment>
<keyword evidence="12" id="KW-1185">Reference proteome</keyword>
<evidence type="ECO:0000256" key="8">
    <source>
        <dbReference type="RuleBase" id="RU004057"/>
    </source>
</evidence>
<feature type="transmembrane region" description="Helical" evidence="9">
    <location>
        <begin position="159"/>
        <end position="182"/>
    </location>
</feature>
<evidence type="ECO:0000256" key="4">
    <source>
        <dbReference type="ARBA" id="ARBA00022692"/>
    </source>
</evidence>
<keyword evidence="4 9" id="KW-0812">Transmembrane</keyword>
<evidence type="ECO:0000256" key="5">
    <source>
        <dbReference type="ARBA" id="ARBA00022927"/>
    </source>
</evidence>
<keyword evidence="2 8" id="KW-0813">Transport</keyword>
<evidence type="ECO:0000256" key="6">
    <source>
        <dbReference type="ARBA" id="ARBA00022989"/>
    </source>
</evidence>
<comment type="caution">
    <text evidence="11">The sequence shown here is derived from an EMBL/GenBank/DDBJ whole genome shotgun (WGS) entry which is preliminary data.</text>
</comment>
<feature type="domain" description="MotA/TolQ/ExbB proton channel" evidence="10">
    <location>
        <begin position="73"/>
        <end position="187"/>
    </location>
</feature>
<dbReference type="Proteomes" id="UP001628874">
    <property type="component" value="Unassembled WGS sequence"/>
</dbReference>
<evidence type="ECO:0000313" key="11">
    <source>
        <dbReference type="EMBL" id="MFL9460325.1"/>
    </source>
</evidence>
<evidence type="ECO:0000256" key="1">
    <source>
        <dbReference type="ARBA" id="ARBA00004651"/>
    </source>
</evidence>
<comment type="similarity">
    <text evidence="8">Belongs to the exbB/tolQ family.</text>
</comment>
<evidence type="ECO:0000256" key="3">
    <source>
        <dbReference type="ARBA" id="ARBA00022475"/>
    </source>
</evidence>
<dbReference type="EMBL" id="JBFQGM010000002">
    <property type="protein sequence ID" value="MFL9460325.1"/>
    <property type="molecule type" value="Genomic_DNA"/>
</dbReference>
<evidence type="ECO:0000256" key="9">
    <source>
        <dbReference type="SAM" id="Phobius"/>
    </source>
</evidence>